<evidence type="ECO:0000256" key="1">
    <source>
        <dbReference type="ARBA" id="ARBA00022801"/>
    </source>
</evidence>
<evidence type="ECO:0008006" key="7">
    <source>
        <dbReference type="Google" id="ProtNLM"/>
    </source>
</evidence>
<dbReference type="GO" id="GO:0004331">
    <property type="term" value="F:fructose-2,6-bisphosphate 2-phosphatase activity"/>
    <property type="evidence" value="ECO:0007669"/>
    <property type="project" value="TreeGrafter"/>
</dbReference>
<feature type="active site" description="Tele-phosphohistidine intermediate" evidence="2">
    <location>
        <position position="9"/>
    </location>
</feature>
<dbReference type="AlphaFoldDB" id="A0A8H5GPQ4"/>
<dbReference type="InterPro" id="IPR029033">
    <property type="entry name" value="His_PPase_superfam"/>
</dbReference>
<protein>
    <recommendedName>
        <fullName evidence="7">Phosphoglycerate mutase</fullName>
    </recommendedName>
</protein>
<comment type="caution">
    <text evidence="5">The sequence shown here is derived from an EMBL/GenBank/DDBJ whole genome shotgun (WGS) entry which is preliminary data.</text>
</comment>
<gene>
    <name evidence="5" type="ORF">D9758_003066</name>
</gene>
<dbReference type="InterPro" id="IPR013078">
    <property type="entry name" value="His_Pase_superF_clade-1"/>
</dbReference>
<dbReference type="GO" id="GO:0005829">
    <property type="term" value="C:cytosol"/>
    <property type="evidence" value="ECO:0007669"/>
    <property type="project" value="TreeGrafter"/>
</dbReference>
<dbReference type="PROSITE" id="PS00175">
    <property type="entry name" value="PG_MUTASE"/>
    <property type="match status" value="1"/>
</dbReference>
<name>A0A8H5GPQ4_9AGAR</name>
<evidence type="ECO:0000313" key="5">
    <source>
        <dbReference type="EMBL" id="KAF5368956.1"/>
    </source>
</evidence>
<accession>A0A8H5GPQ4</accession>
<dbReference type="OrthoDB" id="354304at2759"/>
<dbReference type="GO" id="GO:0043456">
    <property type="term" value="P:regulation of pentose-phosphate shunt"/>
    <property type="evidence" value="ECO:0007669"/>
    <property type="project" value="TreeGrafter"/>
</dbReference>
<proteinExistence type="predicted"/>
<organism evidence="5 6">
    <name type="scientific">Tetrapyrgos nigripes</name>
    <dbReference type="NCBI Taxonomy" id="182062"/>
    <lineage>
        <taxon>Eukaryota</taxon>
        <taxon>Fungi</taxon>
        <taxon>Dikarya</taxon>
        <taxon>Basidiomycota</taxon>
        <taxon>Agaricomycotina</taxon>
        <taxon>Agaricomycetes</taxon>
        <taxon>Agaricomycetidae</taxon>
        <taxon>Agaricales</taxon>
        <taxon>Marasmiineae</taxon>
        <taxon>Marasmiaceae</taxon>
        <taxon>Tetrapyrgos</taxon>
    </lineage>
</organism>
<evidence type="ECO:0000256" key="3">
    <source>
        <dbReference type="PIRSR" id="PIRSR613078-2"/>
    </source>
</evidence>
<dbReference type="Pfam" id="PF00300">
    <property type="entry name" value="His_Phos_1"/>
    <property type="match status" value="1"/>
</dbReference>
<dbReference type="PANTHER" id="PTHR46517">
    <property type="entry name" value="FRUCTOSE-2,6-BISPHOSPHATASE TIGAR"/>
    <property type="match status" value="1"/>
</dbReference>
<feature type="binding site" evidence="3">
    <location>
        <begin position="8"/>
        <end position="15"/>
    </location>
    <ligand>
        <name>substrate</name>
    </ligand>
</feature>
<dbReference type="SUPFAM" id="SSF53254">
    <property type="entry name" value="Phosphoglycerate mutase-like"/>
    <property type="match status" value="1"/>
</dbReference>
<dbReference type="SMART" id="SM00855">
    <property type="entry name" value="PGAM"/>
    <property type="match status" value="1"/>
</dbReference>
<feature type="active site" description="Proton donor/acceptor" evidence="2">
    <location>
        <position position="92"/>
    </location>
</feature>
<dbReference type="InterPro" id="IPR051695">
    <property type="entry name" value="Phosphoglycerate_Mutase"/>
</dbReference>
<evidence type="ECO:0000313" key="6">
    <source>
        <dbReference type="Proteomes" id="UP000559256"/>
    </source>
</evidence>
<feature type="region of interest" description="Disordered" evidence="4">
    <location>
        <begin position="232"/>
        <end position="252"/>
    </location>
</feature>
<dbReference type="GO" id="GO:0045820">
    <property type="term" value="P:negative regulation of glycolytic process"/>
    <property type="evidence" value="ECO:0007669"/>
    <property type="project" value="TreeGrafter"/>
</dbReference>
<feature type="binding site" evidence="3">
    <location>
        <position position="65"/>
    </location>
    <ligand>
        <name>substrate</name>
    </ligand>
</feature>
<keyword evidence="6" id="KW-1185">Reference proteome</keyword>
<keyword evidence="1" id="KW-0378">Hydrolase</keyword>
<sequence length="269" mass="29823">MLTVTLVRHGESEDNPKAIWAGWKDAPLSQLGRRQAAAVGAFFRAHTLANPAHKPHTIYASPLLRARETGQAIRDSQPHPKPEFVVNPDLREQYFGIAEGHPWTYQRPDGKSAEQLISEGIYPVLFERHEKFPEGESSDDLRIRTDRVVRECIVPHLGKDVAGDRHIVMASHGLCIAELVASVIKLDPSWPVGSDDTYRGMLNTAWARLEIDPHEDGGSSYKVRVTHFNEGGHLKDLDVPTASEPDPETDDTANAEARAFFSGGLKVEN</sequence>
<dbReference type="EMBL" id="JAACJM010000014">
    <property type="protein sequence ID" value="KAF5368956.1"/>
    <property type="molecule type" value="Genomic_DNA"/>
</dbReference>
<dbReference type="Gene3D" id="3.40.50.1240">
    <property type="entry name" value="Phosphoglycerate mutase-like"/>
    <property type="match status" value="1"/>
</dbReference>
<reference evidence="5 6" key="1">
    <citation type="journal article" date="2020" name="ISME J.">
        <title>Uncovering the hidden diversity of litter-decomposition mechanisms in mushroom-forming fungi.</title>
        <authorList>
            <person name="Floudas D."/>
            <person name="Bentzer J."/>
            <person name="Ahren D."/>
            <person name="Johansson T."/>
            <person name="Persson P."/>
            <person name="Tunlid A."/>
        </authorList>
    </citation>
    <scope>NUCLEOTIDE SEQUENCE [LARGE SCALE GENOMIC DNA]</scope>
    <source>
        <strain evidence="5 6">CBS 291.85</strain>
    </source>
</reference>
<dbReference type="PANTHER" id="PTHR46517:SF1">
    <property type="entry name" value="FRUCTOSE-2,6-BISPHOSPHATASE TIGAR"/>
    <property type="match status" value="1"/>
</dbReference>
<evidence type="ECO:0000256" key="2">
    <source>
        <dbReference type="PIRSR" id="PIRSR613078-1"/>
    </source>
</evidence>
<evidence type="ECO:0000256" key="4">
    <source>
        <dbReference type="SAM" id="MobiDB-lite"/>
    </source>
</evidence>
<dbReference type="Proteomes" id="UP000559256">
    <property type="component" value="Unassembled WGS sequence"/>
</dbReference>
<dbReference type="CDD" id="cd07067">
    <property type="entry name" value="HP_PGM_like"/>
    <property type="match status" value="1"/>
</dbReference>
<dbReference type="InterPro" id="IPR001345">
    <property type="entry name" value="PG/BPGM_mutase_AS"/>
</dbReference>